<evidence type="ECO:0000313" key="2">
    <source>
        <dbReference type="EMBL" id="MFC7059811.1"/>
    </source>
</evidence>
<accession>A0ABD5W2U9</accession>
<dbReference type="RefSeq" id="WP_382187133.1">
    <property type="nucleotide sequence ID" value="NZ_JBHSZI010000002.1"/>
</dbReference>
<name>A0ABD5W2U9_9EURY</name>
<feature type="compositionally biased region" description="Basic and acidic residues" evidence="1">
    <location>
        <begin position="108"/>
        <end position="129"/>
    </location>
</feature>
<gene>
    <name evidence="2" type="ORF">ACFQQG_18460</name>
</gene>
<keyword evidence="3" id="KW-1185">Reference proteome</keyword>
<sequence length="200" mass="22657">MDVDDPDLVAEEDVKQTLRATSRSRGGYHGWYFGDDEIPNIDSDAGEVRAMNQYVLAPGSHVPVNLDDPDDPDLDEIAPSERENVGRYSLTEEHPVARLEYEEIPPIYREEHEQRQEVIEQRPDRRDDPPEPTGDGDNRARSLTSTLRTSPGCLGIPGRESIGHHSNDHRGNDRYFKIDREHGARDFKDNVSYSPEGCCC</sequence>
<feature type="compositionally biased region" description="Basic and acidic residues" evidence="1">
    <location>
        <begin position="161"/>
        <end position="174"/>
    </location>
</feature>
<feature type="compositionally biased region" description="Acidic residues" evidence="1">
    <location>
        <begin position="67"/>
        <end position="78"/>
    </location>
</feature>
<feature type="region of interest" description="Disordered" evidence="1">
    <location>
        <begin position="181"/>
        <end position="200"/>
    </location>
</feature>
<feature type="compositionally biased region" description="Basic and acidic residues" evidence="1">
    <location>
        <begin position="79"/>
        <end position="101"/>
    </location>
</feature>
<protein>
    <submittedName>
        <fullName evidence="2">Uncharacterized protein</fullName>
    </submittedName>
</protein>
<feature type="region of interest" description="Disordered" evidence="1">
    <location>
        <begin position="61"/>
        <end position="174"/>
    </location>
</feature>
<proteinExistence type="predicted"/>
<evidence type="ECO:0000256" key="1">
    <source>
        <dbReference type="SAM" id="MobiDB-lite"/>
    </source>
</evidence>
<reference evidence="2 3" key="1">
    <citation type="journal article" date="2019" name="Int. J. Syst. Evol. Microbiol.">
        <title>The Global Catalogue of Microorganisms (GCM) 10K type strain sequencing project: providing services to taxonomists for standard genome sequencing and annotation.</title>
        <authorList>
            <consortium name="The Broad Institute Genomics Platform"/>
            <consortium name="The Broad Institute Genome Sequencing Center for Infectious Disease"/>
            <person name="Wu L."/>
            <person name="Ma J."/>
        </authorList>
    </citation>
    <scope>NUCLEOTIDE SEQUENCE [LARGE SCALE GENOMIC DNA]</scope>
    <source>
        <strain evidence="2 3">JCM 30072</strain>
    </source>
</reference>
<dbReference type="Proteomes" id="UP001596445">
    <property type="component" value="Unassembled WGS sequence"/>
</dbReference>
<dbReference type="EMBL" id="JBHSZI010000002">
    <property type="protein sequence ID" value="MFC7059811.1"/>
    <property type="molecule type" value="Genomic_DNA"/>
</dbReference>
<evidence type="ECO:0000313" key="3">
    <source>
        <dbReference type="Proteomes" id="UP001596445"/>
    </source>
</evidence>
<dbReference type="AlphaFoldDB" id="A0ABD5W2U9"/>
<comment type="caution">
    <text evidence="2">The sequence shown here is derived from an EMBL/GenBank/DDBJ whole genome shotgun (WGS) entry which is preliminary data.</text>
</comment>
<organism evidence="2 3">
    <name type="scientific">Halovenus salina</name>
    <dbReference type="NCBI Taxonomy" id="1510225"/>
    <lineage>
        <taxon>Archaea</taxon>
        <taxon>Methanobacteriati</taxon>
        <taxon>Methanobacteriota</taxon>
        <taxon>Stenosarchaea group</taxon>
        <taxon>Halobacteria</taxon>
        <taxon>Halobacteriales</taxon>
        <taxon>Haloarculaceae</taxon>
        <taxon>Halovenus</taxon>
    </lineage>
</organism>